<evidence type="ECO:0000259" key="5">
    <source>
        <dbReference type="Pfam" id="PF00149"/>
    </source>
</evidence>
<dbReference type="Gene3D" id="3.60.21.10">
    <property type="match status" value="1"/>
</dbReference>
<dbReference type="Proteomes" id="UP000680038">
    <property type="component" value="Unassembled WGS sequence"/>
</dbReference>
<dbReference type="PANTHER" id="PTHR42988">
    <property type="entry name" value="PHOSPHOHYDROLASE"/>
    <property type="match status" value="1"/>
</dbReference>
<evidence type="ECO:0000256" key="2">
    <source>
        <dbReference type="ARBA" id="ARBA00022801"/>
    </source>
</evidence>
<organism evidence="6 7">
    <name type="scientific">Dyadobacter helix</name>
    <dbReference type="NCBI Taxonomy" id="2822344"/>
    <lineage>
        <taxon>Bacteria</taxon>
        <taxon>Pseudomonadati</taxon>
        <taxon>Bacteroidota</taxon>
        <taxon>Cytophagia</taxon>
        <taxon>Cytophagales</taxon>
        <taxon>Spirosomataceae</taxon>
        <taxon>Dyadobacter</taxon>
    </lineage>
</organism>
<reference evidence="6" key="1">
    <citation type="submission" date="2021-04" db="EMBL/GenBank/DDBJ databases">
        <authorList>
            <person name="Rodrigo-Torres L."/>
            <person name="Arahal R. D."/>
            <person name="Lucena T."/>
        </authorList>
    </citation>
    <scope>NUCLEOTIDE SEQUENCE</scope>
    <source>
        <strain evidence="6">CECT 9275</strain>
    </source>
</reference>
<dbReference type="InterPro" id="IPR029052">
    <property type="entry name" value="Metallo-depent_PP-like"/>
</dbReference>
<dbReference type="InterPro" id="IPR004843">
    <property type="entry name" value="Calcineurin-like_PHP"/>
</dbReference>
<comment type="similarity">
    <text evidence="4">Belongs to the cyclic nucleotide phosphodiesterase class-III family.</text>
</comment>
<dbReference type="Pfam" id="PF00149">
    <property type="entry name" value="Metallophos"/>
    <property type="match status" value="1"/>
</dbReference>
<evidence type="ECO:0000256" key="4">
    <source>
        <dbReference type="ARBA" id="ARBA00025742"/>
    </source>
</evidence>
<dbReference type="RefSeq" id="WP_215238453.1">
    <property type="nucleotide sequence ID" value="NZ_CAJRAF010000002.1"/>
</dbReference>
<keyword evidence="7" id="KW-1185">Reference proteome</keyword>
<dbReference type="InterPro" id="IPR050884">
    <property type="entry name" value="CNP_phosphodiesterase-III"/>
</dbReference>
<dbReference type="EMBL" id="CAJRAF010000002">
    <property type="protein sequence ID" value="CAG4997306.1"/>
    <property type="molecule type" value="Genomic_DNA"/>
</dbReference>
<dbReference type="EC" id="3.1.4.53" evidence="6"/>
<evidence type="ECO:0000256" key="1">
    <source>
        <dbReference type="ARBA" id="ARBA00022723"/>
    </source>
</evidence>
<dbReference type="GO" id="GO:0004115">
    <property type="term" value="F:3',5'-cyclic-AMP phosphodiesterase activity"/>
    <property type="evidence" value="ECO:0007669"/>
    <property type="project" value="UniProtKB-EC"/>
</dbReference>
<evidence type="ECO:0000256" key="3">
    <source>
        <dbReference type="ARBA" id="ARBA00023004"/>
    </source>
</evidence>
<proteinExistence type="inferred from homology"/>
<evidence type="ECO:0000313" key="7">
    <source>
        <dbReference type="Proteomes" id="UP000680038"/>
    </source>
</evidence>
<gene>
    <name evidence="6" type="primary">cpdA_7</name>
    <name evidence="6" type="ORF">DYBT9275_01741</name>
</gene>
<keyword evidence="2 6" id="KW-0378">Hydrolase</keyword>
<keyword evidence="1" id="KW-0479">Metal-binding</keyword>
<protein>
    <submittedName>
        <fullName evidence="6">3',5'-cyclic adenosine monophosphate phosphodiesterase CpdA</fullName>
        <ecNumber evidence="6">3.1.4.53</ecNumber>
    </submittedName>
</protein>
<sequence>MRIVQLSDIHLSSNNIYDLENYYLEALVKDLLAFHQHNSVDLVIFTGDLVDKGGNSLKESPYETFKKVIITPIVSALKITDSQVLMIPGNHDIDRNQIELKSEFYLANTLTRDGANKLVNEMKMSFTEDNNRIKRFKEFEKEFHKNTPNYVYSNSESSVIINTIEGDIGISLVNDSWRCSSDLQRQNHFIGSNQLFNTAKIFSEAKTQLNVAVFHHPLEAINEDEKEEIENILKSKNFSFSLFGHSQRDCKMNSV</sequence>
<feature type="domain" description="Calcineurin-like phosphoesterase" evidence="5">
    <location>
        <begin position="1"/>
        <end position="246"/>
    </location>
</feature>
<comment type="caution">
    <text evidence="6">The sequence shown here is derived from an EMBL/GenBank/DDBJ whole genome shotgun (WGS) entry which is preliminary data.</text>
</comment>
<name>A0A916NBC5_9BACT</name>
<dbReference type="GO" id="GO:0046872">
    <property type="term" value="F:metal ion binding"/>
    <property type="evidence" value="ECO:0007669"/>
    <property type="project" value="UniProtKB-KW"/>
</dbReference>
<accession>A0A916NBC5</accession>
<dbReference type="PANTHER" id="PTHR42988:SF2">
    <property type="entry name" value="CYCLIC NUCLEOTIDE PHOSPHODIESTERASE CBUA0032-RELATED"/>
    <property type="match status" value="1"/>
</dbReference>
<dbReference type="SUPFAM" id="SSF56300">
    <property type="entry name" value="Metallo-dependent phosphatases"/>
    <property type="match status" value="1"/>
</dbReference>
<keyword evidence="3" id="KW-0408">Iron</keyword>
<evidence type="ECO:0000313" key="6">
    <source>
        <dbReference type="EMBL" id="CAG4997306.1"/>
    </source>
</evidence>
<dbReference type="AlphaFoldDB" id="A0A916NBC5"/>